<dbReference type="EMBL" id="CP046956">
    <property type="protein sequence ID" value="QTN01015.1"/>
    <property type="molecule type" value="Genomic_DNA"/>
</dbReference>
<name>A0ABX7VVM0_9BACI</name>
<proteinExistence type="predicted"/>
<dbReference type="Proteomes" id="UP000665043">
    <property type="component" value="Chromosome"/>
</dbReference>
<sequence>MAVRPCPVLGVHRMLPAAIPAKVVMGVELTFQTNMDFLSIRNVVGADCSGHPAWHPLTAIGYYASGVKILGGMGGSTGGVKGQVNEGSIRYTSASSLEGYNFQNY</sequence>
<keyword evidence="2" id="KW-1185">Reference proteome</keyword>
<organism evidence="1 2">
    <name type="scientific">Sediminibacillus dalangtanensis</name>
    <dbReference type="NCBI Taxonomy" id="2729421"/>
    <lineage>
        <taxon>Bacteria</taxon>
        <taxon>Bacillati</taxon>
        <taxon>Bacillota</taxon>
        <taxon>Bacilli</taxon>
        <taxon>Bacillales</taxon>
        <taxon>Bacillaceae</taxon>
        <taxon>Sediminibacillus</taxon>
    </lineage>
</organism>
<dbReference type="RefSeq" id="WP_209366136.1">
    <property type="nucleotide sequence ID" value="NZ_CP046956.1"/>
</dbReference>
<evidence type="ECO:0000313" key="1">
    <source>
        <dbReference type="EMBL" id="QTN01015.1"/>
    </source>
</evidence>
<protein>
    <submittedName>
        <fullName evidence="1">Uncharacterized protein</fullName>
    </submittedName>
</protein>
<gene>
    <name evidence="1" type="ORF">ERJ70_18005</name>
</gene>
<evidence type="ECO:0000313" key="2">
    <source>
        <dbReference type="Proteomes" id="UP000665043"/>
    </source>
</evidence>
<reference evidence="1 2" key="1">
    <citation type="submission" date="2019-12" db="EMBL/GenBank/DDBJ databases">
        <title>The whole genome sequencing of a strain isolated from a Mars analog, Dalangtan Playa.</title>
        <authorList>
            <person name="Huang T."/>
        </authorList>
    </citation>
    <scope>NUCLEOTIDE SEQUENCE [LARGE SCALE GENOMIC DNA]</scope>
    <source>
        <strain evidence="1 2">DP4-553-S</strain>
    </source>
</reference>
<accession>A0ABX7VVM0</accession>